<name>Q7S3I1_NEUCR</name>
<protein>
    <submittedName>
        <fullName evidence="1">Uncharacterized protein</fullName>
    </submittedName>
</protein>
<keyword evidence="2" id="KW-1185">Reference proteome</keyword>
<organism evidence="1 2">
    <name type="scientific">Neurospora crassa (strain ATCC 24698 / 74-OR23-1A / CBS 708.71 / DSM 1257 / FGSC 987)</name>
    <dbReference type="NCBI Taxonomy" id="367110"/>
    <lineage>
        <taxon>Eukaryota</taxon>
        <taxon>Fungi</taxon>
        <taxon>Dikarya</taxon>
        <taxon>Ascomycota</taxon>
        <taxon>Pezizomycotina</taxon>
        <taxon>Sordariomycetes</taxon>
        <taxon>Sordariomycetidae</taxon>
        <taxon>Sordariales</taxon>
        <taxon>Sordariaceae</taxon>
        <taxon>Neurospora</taxon>
    </lineage>
</organism>
<evidence type="ECO:0000313" key="1">
    <source>
        <dbReference type="EMBL" id="EAA30116.1"/>
    </source>
</evidence>
<dbReference type="PaxDb" id="5141-EFNCRP00000004779"/>
<dbReference type="InParanoid" id="Q7S3I1"/>
<reference evidence="1 2" key="1">
    <citation type="journal article" date="2003" name="Nature">
        <title>The genome sequence of the filamentous fungus Neurospora crassa.</title>
        <authorList>
            <person name="Galagan J.E."/>
            <person name="Calvo S.E."/>
            <person name="Borkovich K.A."/>
            <person name="Selker E.U."/>
            <person name="Read N.D."/>
            <person name="Jaffe D."/>
            <person name="FitzHugh W."/>
            <person name="Ma L.J."/>
            <person name="Smirnov S."/>
            <person name="Purcell S."/>
            <person name="Rehman B."/>
            <person name="Elkins T."/>
            <person name="Engels R."/>
            <person name="Wang S."/>
            <person name="Nielsen C.B."/>
            <person name="Butler J."/>
            <person name="Endrizzi M."/>
            <person name="Qui D."/>
            <person name="Ianakiev P."/>
            <person name="Bell-Pedersen D."/>
            <person name="Nelson M.A."/>
            <person name="Werner-Washburne M."/>
            <person name="Selitrennikoff C.P."/>
            <person name="Kinsey J.A."/>
            <person name="Braun E.L."/>
            <person name="Zelter A."/>
            <person name="Schulte U."/>
            <person name="Kothe G.O."/>
            <person name="Jedd G."/>
            <person name="Mewes W."/>
            <person name="Staben C."/>
            <person name="Marcotte E."/>
            <person name="Greenberg D."/>
            <person name="Roy A."/>
            <person name="Foley K."/>
            <person name="Naylor J."/>
            <person name="Stange-Thomann N."/>
            <person name="Barrett R."/>
            <person name="Gnerre S."/>
            <person name="Kamal M."/>
            <person name="Kamvysselis M."/>
            <person name="Mauceli E."/>
            <person name="Bielke C."/>
            <person name="Rudd S."/>
            <person name="Frishman D."/>
            <person name="Krystofova S."/>
            <person name="Rasmussen C."/>
            <person name="Metzenberg R.L."/>
            <person name="Perkins D.D."/>
            <person name="Kroken S."/>
            <person name="Cogoni C."/>
            <person name="Macino G."/>
            <person name="Catcheside D."/>
            <person name="Li W."/>
            <person name="Pratt R.J."/>
            <person name="Osmani S.A."/>
            <person name="DeSouza C.P."/>
            <person name="Glass L."/>
            <person name="Orbach M.J."/>
            <person name="Berglund J.A."/>
            <person name="Voelker R."/>
            <person name="Yarden O."/>
            <person name="Plamann M."/>
            <person name="Seiler S."/>
            <person name="Dunlap J."/>
            <person name="Radford A."/>
            <person name="Aramayo R."/>
            <person name="Natvig D.O."/>
            <person name="Alex L.A."/>
            <person name="Mannhaupt G."/>
            <person name="Ebbole D.J."/>
            <person name="Freitag M."/>
            <person name="Paulsen I."/>
            <person name="Sachs M.S."/>
            <person name="Lander E.S."/>
            <person name="Nusbaum C."/>
            <person name="Birren B."/>
        </authorList>
    </citation>
    <scope>NUCLEOTIDE SEQUENCE [LARGE SCALE GENOMIC DNA]</scope>
    <source>
        <strain evidence="2">ATCC 24698 / 74-OR23-1A / CBS 708.71 / DSM 1257 / FGSC 987</strain>
    </source>
</reference>
<dbReference type="RefSeq" id="XP_959352.1">
    <property type="nucleotide sequence ID" value="XM_954259.1"/>
</dbReference>
<accession>Q7S3I1</accession>
<dbReference type="VEuPathDB" id="FungiDB:NCU08262"/>
<sequence>MGNSNVSKPSGGGFYASTDENNSIYPNVWGQINNPENGNNGAFVHPSMAPFGHVPVRFVSMSALTNNGQGDVSPFTNTNLINNSTPHPFTAPAGNIPPVPGASGVTNHGQSHLRPAASLSPSSRLESKLSMPTARWLLVLSTHSNMFTPRSQPAKRVQLLSLHRSAKYARHPLRHRAPPSALSTSRTNLLRSAKPQYLKGIAEGTTHAQNASLRVWSARAFALNAWLPAGPLGPEGRPILRLLAESGPRAGSASRTTRVARTRSKLAVFWKRVKSRKQKEGNWQQ</sequence>
<dbReference type="KEGG" id="ncr:NCU08262"/>
<dbReference type="EMBL" id="CM002238">
    <property type="protein sequence ID" value="EAA30116.1"/>
    <property type="molecule type" value="Genomic_DNA"/>
</dbReference>
<proteinExistence type="predicted"/>
<dbReference type="AlphaFoldDB" id="Q7S3I1"/>
<gene>
    <name evidence="1" type="ORF">NCU08262</name>
</gene>
<dbReference type="Proteomes" id="UP000001805">
    <property type="component" value="Chromosome 3, Linkage Group III"/>
</dbReference>
<dbReference type="GeneID" id="3875499"/>
<evidence type="ECO:0000313" key="2">
    <source>
        <dbReference type="Proteomes" id="UP000001805"/>
    </source>
</evidence>
<dbReference type="HOGENOM" id="CLU_1103056_0_0_1"/>